<protein>
    <submittedName>
        <fullName evidence="1">Uncharacterized protein</fullName>
    </submittedName>
</protein>
<comment type="caution">
    <text evidence="1">The sequence shown here is derived from an EMBL/GenBank/DDBJ whole genome shotgun (WGS) entry which is preliminary data.</text>
</comment>
<keyword evidence="2" id="KW-1185">Reference proteome</keyword>
<evidence type="ECO:0000313" key="2">
    <source>
        <dbReference type="Proteomes" id="UP000716322"/>
    </source>
</evidence>
<dbReference type="RefSeq" id="WP_166864425.1">
    <property type="nucleotide sequence ID" value="NZ_JAAQOM010000024.1"/>
</dbReference>
<organism evidence="1 2">
    <name type="scientific">Telluria antibiotica</name>
    <dbReference type="NCBI Taxonomy" id="2717319"/>
    <lineage>
        <taxon>Bacteria</taxon>
        <taxon>Pseudomonadati</taxon>
        <taxon>Pseudomonadota</taxon>
        <taxon>Betaproteobacteria</taxon>
        <taxon>Burkholderiales</taxon>
        <taxon>Oxalobacteraceae</taxon>
        <taxon>Telluria group</taxon>
        <taxon>Telluria</taxon>
    </lineage>
</organism>
<accession>A0ABX0PMG8</accession>
<sequence length="92" mass="10527">MSAKPVRSGLAGAMRATALWCVRILTRQARVKWLARAALERFPALQTRLYGVLHRHDVPPRRAHVPQDVGDLSPDTEAMYRELKRHFAARTR</sequence>
<dbReference type="Proteomes" id="UP000716322">
    <property type="component" value="Unassembled WGS sequence"/>
</dbReference>
<gene>
    <name evidence="1" type="ORF">HAV22_28475</name>
</gene>
<reference evidence="1 2" key="1">
    <citation type="submission" date="2020-03" db="EMBL/GenBank/DDBJ databases">
        <title>Genome sequence of strain Massilia sp. TW-1.</title>
        <authorList>
            <person name="Chaudhary D.K."/>
        </authorList>
    </citation>
    <scope>NUCLEOTIDE SEQUENCE [LARGE SCALE GENOMIC DNA]</scope>
    <source>
        <strain evidence="1 2">TW-1</strain>
    </source>
</reference>
<name>A0ABX0PMG8_9BURK</name>
<dbReference type="EMBL" id="JAAQOM010000024">
    <property type="protein sequence ID" value="NIA57568.1"/>
    <property type="molecule type" value="Genomic_DNA"/>
</dbReference>
<proteinExistence type="predicted"/>
<evidence type="ECO:0000313" key="1">
    <source>
        <dbReference type="EMBL" id="NIA57568.1"/>
    </source>
</evidence>